<protein>
    <submittedName>
        <fullName evidence="1">Uncharacterized protein</fullName>
    </submittedName>
</protein>
<proteinExistence type="predicted"/>
<feature type="non-terminal residue" evidence="1">
    <location>
        <position position="147"/>
    </location>
</feature>
<dbReference type="AlphaFoldDB" id="A0A1A8UNP1"/>
<accession>A0A1A8UNP1</accession>
<organism evidence="1">
    <name type="scientific">Nothobranchius furzeri</name>
    <name type="common">Turquoise killifish</name>
    <dbReference type="NCBI Taxonomy" id="105023"/>
    <lineage>
        <taxon>Eukaryota</taxon>
        <taxon>Metazoa</taxon>
        <taxon>Chordata</taxon>
        <taxon>Craniata</taxon>
        <taxon>Vertebrata</taxon>
        <taxon>Euteleostomi</taxon>
        <taxon>Actinopterygii</taxon>
        <taxon>Neopterygii</taxon>
        <taxon>Teleostei</taxon>
        <taxon>Neoteleostei</taxon>
        <taxon>Acanthomorphata</taxon>
        <taxon>Ovalentaria</taxon>
        <taxon>Atherinomorphae</taxon>
        <taxon>Cyprinodontiformes</taxon>
        <taxon>Nothobranchiidae</taxon>
        <taxon>Nothobranchius</taxon>
    </lineage>
</organism>
<feature type="non-terminal residue" evidence="1">
    <location>
        <position position="1"/>
    </location>
</feature>
<gene>
    <name evidence="1" type="primary">Nfu_g_1_024428</name>
</gene>
<dbReference type="Gene3D" id="2.40.70.10">
    <property type="entry name" value="Acid Proteases"/>
    <property type="match status" value="1"/>
</dbReference>
<reference evidence="1" key="1">
    <citation type="submission" date="2016-05" db="EMBL/GenBank/DDBJ databases">
        <authorList>
            <person name="Lavstsen T."/>
            <person name="Jespersen J.S."/>
        </authorList>
    </citation>
    <scope>NUCLEOTIDE SEQUENCE</scope>
    <source>
        <tissue evidence="1">Brain</tissue>
    </source>
</reference>
<sequence>WKMNFNFKCKCYFASGNMKRRPSYMQLAEMKNMQMQLFNLQQEVTKVQAIGDDSQRTSKTLLQFTISPMSLTHPVYICESGTMPLLIGIDVLKRFDAFIDIGEGELKIPLASHGPVQEIIESLLAKGIIRPCNSTYSAQLWSVKKPN</sequence>
<reference evidence="1" key="2">
    <citation type="submission" date="2016-06" db="EMBL/GenBank/DDBJ databases">
        <title>The genome of a short-lived fish provides insights into sex chromosome evolution and the genetic control of aging.</title>
        <authorList>
            <person name="Reichwald K."/>
            <person name="Felder M."/>
            <person name="Petzold A."/>
            <person name="Koch P."/>
            <person name="Groth M."/>
            <person name="Platzer M."/>
        </authorList>
    </citation>
    <scope>NUCLEOTIDE SEQUENCE</scope>
    <source>
        <tissue evidence="1">Brain</tissue>
    </source>
</reference>
<dbReference type="EMBL" id="HAEJ01008490">
    <property type="protein sequence ID" value="SBS48947.1"/>
    <property type="molecule type" value="Transcribed_RNA"/>
</dbReference>
<dbReference type="Gene3D" id="3.10.10.10">
    <property type="entry name" value="HIV Type 1 Reverse Transcriptase, subunit A, domain 1"/>
    <property type="match status" value="1"/>
</dbReference>
<name>A0A1A8UNP1_NOTFU</name>
<evidence type="ECO:0000313" key="1">
    <source>
        <dbReference type="EMBL" id="SBS48947.1"/>
    </source>
</evidence>
<dbReference type="InterPro" id="IPR021109">
    <property type="entry name" value="Peptidase_aspartic_dom_sf"/>
</dbReference>